<reference evidence="1 2" key="1">
    <citation type="submission" date="2019-04" db="EMBL/GenBank/DDBJ databases">
        <title>Friends and foes A comparative genomics studyof 23 Aspergillus species from section Flavi.</title>
        <authorList>
            <consortium name="DOE Joint Genome Institute"/>
            <person name="Kjaerbolling I."/>
            <person name="Vesth T."/>
            <person name="Frisvad J.C."/>
            <person name="Nybo J.L."/>
            <person name="Theobald S."/>
            <person name="Kildgaard S."/>
            <person name="Isbrandt T."/>
            <person name="Kuo A."/>
            <person name="Sato A."/>
            <person name="Lyhne E.K."/>
            <person name="Kogle M.E."/>
            <person name="Wiebenga A."/>
            <person name="Kun R.S."/>
            <person name="Lubbers R.J."/>
            <person name="Makela M.R."/>
            <person name="Barry K."/>
            <person name="Chovatia M."/>
            <person name="Clum A."/>
            <person name="Daum C."/>
            <person name="Haridas S."/>
            <person name="He G."/>
            <person name="LaButti K."/>
            <person name="Lipzen A."/>
            <person name="Mondo S."/>
            <person name="Riley R."/>
            <person name="Salamov A."/>
            <person name="Simmons B.A."/>
            <person name="Magnuson J.K."/>
            <person name="Henrissat B."/>
            <person name="Mortensen U.H."/>
            <person name="Larsen T.O."/>
            <person name="Devries R.P."/>
            <person name="Grigoriev I.V."/>
            <person name="Machida M."/>
            <person name="Baker S.E."/>
            <person name="Andersen M.R."/>
        </authorList>
    </citation>
    <scope>NUCLEOTIDE SEQUENCE [LARGE SCALE GENOMIC DNA]</scope>
    <source>
        <strain evidence="1 2">IBT 29228</strain>
    </source>
</reference>
<dbReference type="Proteomes" id="UP000326198">
    <property type="component" value="Unassembled WGS sequence"/>
</dbReference>
<protein>
    <submittedName>
        <fullName evidence="1">Uncharacterized protein</fullName>
    </submittedName>
</protein>
<keyword evidence="2" id="KW-1185">Reference proteome</keyword>
<name>A0A5N7B6H1_9EURO</name>
<organism evidence="1 2">
    <name type="scientific">Aspergillus bertholletiae</name>
    <dbReference type="NCBI Taxonomy" id="1226010"/>
    <lineage>
        <taxon>Eukaryota</taxon>
        <taxon>Fungi</taxon>
        <taxon>Dikarya</taxon>
        <taxon>Ascomycota</taxon>
        <taxon>Pezizomycotina</taxon>
        <taxon>Eurotiomycetes</taxon>
        <taxon>Eurotiomycetidae</taxon>
        <taxon>Eurotiales</taxon>
        <taxon>Aspergillaceae</taxon>
        <taxon>Aspergillus</taxon>
        <taxon>Aspergillus subgen. Circumdati</taxon>
    </lineage>
</organism>
<accession>A0A5N7B6H1</accession>
<evidence type="ECO:0000313" key="1">
    <source>
        <dbReference type="EMBL" id="KAE8377663.1"/>
    </source>
</evidence>
<dbReference type="AlphaFoldDB" id="A0A5N7B6H1"/>
<sequence>MPFLSEMRLGFLTRMRWWGDWRDCPHSTDARKLLGSAFFLLDPPRGQVYPRSMEKVARFHCHFVTDFFHLMILAIGNSIY</sequence>
<proteinExistence type="predicted"/>
<evidence type="ECO:0000313" key="2">
    <source>
        <dbReference type="Proteomes" id="UP000326198"/>
    </source>
</evidence>
<gene>
    <name evidence="1" type="ORF">BDV26DRAFT_207303</name>
</gene>
<dbReference type="EMBL" id="ML736220">
    <property type="protein sequence ID" value="KAE8377663.1"/>
    <property type="molecule type" value="Genomic_DNA"/>
</dbReference>